<dbReference type="InterPro" id="IPR006015">
    <property type="entry name" value="Universal_stress_UspA"/>
</dbReference>
<organism evidence="2">
    <name type="scientific">freshwater metagenome</name>
    <dbReference type="NCBI Taxonomy" id="449393"/>
    <lineage>
        <taxon>unclassified sequences</taxon>
        <taxon>metagenomes</taxon>
        <taxon>ecological metagenomes</taxon>
    </lineage>
</organism>
<dbReference type="EMBL" id="CAFBPW010000343">
    <property type="protein sequence ID" value="CAB5041709.1"/>
    <property type="molecule type" value="Genomic_DNA"/>
</dbReference>
<dbReference type="PRINTS" id="PR01438">
    <property type="entry name" value="UNVRSLSTRESS"/>
</dbReference>
<reference evidence="2" key="1">
    <citation type="submission" date="2020-05" db="EMBL/GenBank/DDBJ databases">
        <authorList>
            <person name="Chiriac C."/>
            <person name="Salcher M."/>
            <person name="Ghai R."/>
            <person name="Kavagutti S V."/>
        </authorList>
    </citation>
    <scope>NUCLEOTIDE SEQUENCE</scope>
</reference>
<dbReference type="SUPFAM" id="SSF52402">
    <property type="entry name" value="Adenine nucleotide alpha hydrolases-like"/>
    <property type="match status" value="1"/>
</dbReference>
<accession>A0A6J6QAA9</accession>
<dbReference type="InterPro" id="IPR014729">
    <property type="entry name" value="Rossmann-like_a/b/a_fold"/>
</dbReference>
<evidence type="ECO:0000313" key="2">
    <source>
        <dbReference type="EMBL" id="CAB4706155.1"/>
    </source>
</evidence>
<dbReference type="Gene3D" id="3.40.50.620">
    <property type="entry name" value="HUPs"/>
    <property type="match status" value="1"/>
</dbReference>
<proteinExistence type="predicted"/>
<dbReference type="CDD" id="cd23659">
    <property type="entry name" value="USP_At3g01520-like"/>
    <property type="match status" value="1"/>
</dbReference>
<feature type="domain" description="UspA" evidence="1">
    <location>
        <begin position="2"/>
        <end position="146"/>
    </location>
</feature>
<dbReference type="PANTHER" id="PTHR31964">
    <property type="entry name" value="ADENINE NUCLEOTIDE ALPHA HYDROLASES-LIKE SUPERFAMILY PROTEIN"/>
    <property type="match status" value="1"/>
</dbReference>
<dbReference type="AlphaFoldDB" id="A0A6J6QAA9"/>
<protein>
    <submittedName>
        <fullName evidence="2">Unannotated protein</fullName>
    </submittedName>
</protein>
<dbReference type="Pfam" id="PF00582">
    <property type="entry name" value="Usp"/>
    <property type="match status" value="1"/>
</dbReference>
<dbReference type="InterPro" id="IPR006016">
    <property type="entry name" value="UspA"/>
</dbReference>
<name>A0A6J6QAA9_9ZZZZ</name>
<dbReference type="EMBL" id="CAEZXS010000147">
    <property type="protein sequence ID" value="CAB4706155.1"/>
    <property type="molecule type" value="Genomic_DNA"/>
</dbReference>
<evidence type="ECO:0000259" key="1">
    <source>
        <dbReference type="Pfam" id="PF00582"/>
    </source>
</evidence>
<evidence type="ECO:0000313" key="3">
    <source>
        <dbReference type="EMBL" id="CAB5041709.1"/>
    </source>
</evidence>
<dbReference type="PANTHER" id="PTHR31964:SF113">
    <property type="entry name" value="USPA DOMAIN-CONTAINING PROTEIN"/>
    <property type="match status" value="1"/>
</dbReference>
<gene>
    <name evidence="2" type="ORF">UFOPK2582_01182</name>
    <name evidence="3" type="ORF">UFOPK4173_02009</name>
</gene>
<sequence>MHALITTDGSEVSIEAAQKAVRLLNPTKITLLTVADTSVANDSGAGGFEGNLLSPTESLTARNAILDEGRDELAGTVASLGVEPSIVEHKVVEGSAGIMICLVAKQTNPDVVVVGSHGRGWFKRVVIGSVSEYVSRHCVAPVLVIRHADAADAAEAAEDVPEGKTPDSSAT</sequence>